<accession>A0ABU7JH79</accession>
<name>A0ABU7JH79_9GAMM</name>
<dbReference type="Gene3D" id="3.90.660.10">
    <property type="match status" value="1"/>
</dbReference>
<keyword evidence="3" id="KW-1185">Reference proteome</keyword>
<comment type="caution">
    <text evidence="2">The sequence shown here is derived from an EMBL/GenBank/DDBJ whole genome shotgun (WGS) entry which is preliminary data.</text>
</comment>
<evidence type="ECO:0000259" key="1">
    <source>
        <dbReference type="Pfam" id="PF01593"/>
    </source>
</evidence>
<dbReference type="Gene3D" id="3.50.50.60">
    <property type="entry name" value="FAD/NAD(P)-binding domain"/>
    <property type="match status" value="1"/>
</dbReference>
<proteinExistence type="predicted"/>
<dbReference type="Proteomes" id="UP001339167">
    <property type="component" value="Unassembled WGS sequence"/>
</dbReference>
<gene>
    <name evidence="2" type="ORF">QWF21_10730</name>
</gene>
<evidence type="ECO:0000313" key="3">
    <source>
        <dbReference type="Proteomes" id="UP001339167"/>
    </source>
</evidence>
<organism evidence="2 3">
    <name type="scientific">Alkalimonas mucilaginosa</name>
    <dbReference type="NCBI Taxonomy" id="3057676"/>
    <lineage>
        <taxon>Bacteria</taxon>
        <taxon>Pseudomonadati</taxon>
        <taxon>Pseudomonadota</taxon>
        <taxon>Gammaproteobacteria</taxon>
        <taxon>Alkalimonas</taxon>
    </lineage>
</organism>
<dbReference type="SUPFAM" id="SSF51905">
    <property type="entry name" value="FAD/NAD(P)-binding domain"/>
    <property type="match status" value="1"/>
</dbReference>
<dbReference type="EMBL" id="JAUGZK010000007">
    <property type="protein sequence ID" value="MEE2024723.1"/>
    <property type="molecule type" value="Genomic_DNA"/>
</dbReference>
<dbReference type="InterPro" id="IPR002937">
    <property type="entry name" value="Amino_oxidase"/>
</dbReference>
<protein>
    <submittedName>
        <fullName evidence="2">NAD(P)-binding protein</fullName>
    </submittedName>
</protein>
<reference evidence="2 3" key="1">
    <citation type="submission" date="2023-06" db="EMBL/GenBank/DDBJ databases">
        <title>Alkalimonas sp., MEB004 an alkaliphilic bacterium isolated from Lonar Lake, India.</title>
        <authorList>
            <person name="Joshi A."/>
            <person name="Thite S."/>
        </authorList>
    </citation>
    <scope>NUCLEOTIDE SEQUENCE [LARGE SCALE GENOMIC DNA]</scope>
    <source>
        <strain evidence="2 3">MEB004</strain>
    </source>
</reference>
<dbReference type="RefSeq" id="WP_330088050.1">
    <property type="nucleotide sequence ID" value="NZ_JAUGZK010000007.1"/>
</dbReference>
<dbReference type="Pfam" id="PF13450">
    <property type="entry name" value="NAD_binding_8"/>
    <property type="match status" value="1"/>
</dbReference>
<dbReference type="PANTHER" id="PTHR16128">
    <property type="entry name" value="FAD/NAD(P)-BINDING OXIDOREDUCTASE FAMILY PROTEIN"/>
    <property type="match status" value="1"/>
</dbReference>
<dbReference type="PANTHER" id="PTHR16128:SF5">
    <property type="entry name" value="FAD_NAD(P)-BINDING OXIDOREDUCTASE FAMILY PROTEIN"/>
    <property type="match status" value="1"/>
</dbReference>
<dbReference type="Pfam" id="PF01593">
    <property type="entry name" value="Amino_oxidase"/>
    <property type="match status" value="1"/>
</dbReference>
<dbReference type="PRINTS" id="PR00420">
    <property type="entry name" value="RNGMNOXGNASE"/>
</dbReference>
<dbReference type="PROSITE" id="PS51257">
    <property type="entry name" value="PROKAR_LIPOPROTEIN"/>
    <property type="match status" value="1"/>
</dbReference>
<dbReference type="InterPro" id="IPR036188">
    <property type="entry name" value="FAD/NAD-bd_sf"/>
</dbReference>
<evidence type="ECO:0000313" key="2">
    <source>
        <dbReference type="EMBL" id="MEE2024723.1"/>
    </source>
</evidence>
<sequence>MRVAIVGAGVAGLSCGQALLAAGAEVHWFDKSRASAGRTSAKRAFDGHVDLGAQYFTARQPEFRQQVELWQQQGLVARWRANLYRYQQGQLLASPDDQVRYVGVPAMHSPWRHGLDSNNFTLNSRITGLEYQQGWQLHDEQGQSFQGFDALVLAVPPVQAIQLLAHDDELRQQVPDSMLQPCQAIAVKLAEPVRHEATAVFVKGRPLGWVARDDSKPGRQTAFQQWVLHCTPEFSQQQLTSPSHELVALAIAELELLFQQEIKLLDSVHHRWLYAIVDAGQAAPGVLISRRLPLVLAGDWCLGGRVENAWLAGRQAAKAVLHV</sequence>
<feature type="domain" description="Amine oxidase" evidence="1">
    <location>
        <begin position="115"/>
        <end position="321"/>
    </location>
</feature>